<dbReference type="InterPro" id="IPR015793">
    <property type="entry name" value="Pyrv_Knase_brl"/>
</dbReference>
<evidence type="ECO:0000256" key="16">
    <source>
        <dbReference type="RuleBase" id="RU000504"/>
    </source>
</evidence>
<keyword evidence="13 16" id="KW-0324">Glycolysis</keyword>
<dbReference type="SUPFAM" id="SSF52935">
    <property type="entry name" value="PK C-terminal domain-like"/>
    <property type="match status" value="1"/>
</dbReference>
<evidence type="ECO:0000313" key="20">
    <source>
        <dbReference type="Proteomes" id="UP000053099"/>
    </source>
</evidence>
<dbReference type="GO" id="GO:0004743">
    <property type="term" value="F:pyruvate kinase activity"/>
    <property type="evidence" value="ECO:0007669"/>
    <property type="project" value="UniProtKB-UniRule"/>
</dbReference>
<comment type="pathway">
    <text evidence="3 16">Carbohydrate degradation; glycolysis; pyruvate from D-glyceraldehyde 3-phosphate: step 5/5.</text>
</comment>
<keyword evidence="12" id="KW-0630">Potassium</keyword>
<keyword evidence="9 16" id="KW-0418">Kinase</keyword>
<dbReference type="InterPro" id="IPR018209">
    <property type="entry name" value="Pyrv_Knase_AS"/>
</dbReference>
<proteinExistence type="inferred from homology"/>
<sequence length="474" mass="51416">MRPFKRTKIVATLGPASDSKEAIRALAEAGADVFRLNFSHGTHEEHRKRVAWVREVEKELGKTLAILQDLQGPKIRIGRFKEGRVELKVGQPFILTRAPVEGDETRVSITYKGLPEDVAPGQVLLLDDGRLRLRVERIQGDEIHTVVELGGILSDSKGINVPGSDLSIPALSEKDIQDLALGAELGVDWVAVSFVRTRDDLLLARHYLARHGSRARLMAKIEKPSAVYRFEEILEEADGIMVARGDLGVEMPLEEVPIMQKRLILRAIAAGKPVITATQMLESMVHNPSPTRAEASDVANAIFDGTDAVMLSAETAAGAYPVEAVATMARIARVVESSPEFLQKLNVLRPAPTPTTQDAIAQAADDIVEAVEAKAIVVFTATGSSARRIARTRPKVPILALTPNPEVERQLALVWGVLPHLAPDPQDTDDMVRIALEKAKACGLAQVGERVVIAAGVPFGVRGTTNLIRVERVS</sequence>
<dbReference type="NCBIfam" id="NF004978">
    <property type="entry name" value="PRK06354.1"/>
    <property type="match status" value="1"/>
</dbReference>
<dbReference type="PANTHER" id="PTHR11817">
    <property type="entry name" value="PYRUVATE KINASE"/>
    <property type="match status" value="1"/>
</dbReference>
<dbReference type="NCBIfam" id="NF004886">
    <property type="entry name" value="PRK06247.1"/>
    <property type="match status" value="1"/>
</dbReference>
<evidence type="ECO:0000256" key="3">
    <source>
        <dbReference type="ARBA" id="ARBA00004997"/>
    </source>
</evidence>
<dbReference type="InterPro" id="IPR011037">
    <property type="entry name" value="Pyrv_Knase-like_insert_dom_sf"/>
</dbReference>
<dbReference type="Gene3D" id="3.40.1380.20">
    <property type="entry name" value="Pyruvate kinase, C-terminal domain"/>
    <property type="match status" value="1"/>
</dbReference>
<dbReference type="InterPro" id="IPR040442">
    <property type="entry name" value="Pyrv_kinase-like_dom_sf"/>
</dbReference>
<evidence type="ECO:0000313" key="19">
    <source>
        <dbReference type="EMBL" id="KPD29697.1"/>
    </source>
</evidence>
<evidence type="ECO:0000256" key="11">
    <source>
        <dbReference type="ARBA" id="ARBA00022842"/>
    </source>
</evidence>
<organism evidence="19 20">
    <name type="scientific">Thermus scotoductus</name>
    <dbReference type="NCBI Taxonomy" id="37636"/>
    <lineage>
        <taxon>Bacteria</taxon>
        <taxon>Thermotogati</taxon>
        <taxon>Deinococcota</taxon>
        <taxon>Deinococci</taxon>
        <taxon>Thermales</taxon>
        <taxon>Thermaceae</taxon>
        <taxon>Thermus</taxon>
    </lineage>
</organism>
<comment type="cofactor">
    <cofactor evidence="2">
        <name>K(+)</name>
        <dbReference type="ChEBI" id="CHEBI:29103"/>
    </cofactor>
</comment>
<dbReference type="SUPFAM" id="SSF50800">
    <property type="entry name" value="PK beta-barrel domain-like"/>
    <property type="match status" value="1"/>
</dbReference>
<accession>A0A0N0IQD9</accession>
<evidence type="ECO:0000256" key="5">
    <source>
        <dbReference type="ARBA" id="ARBA00012142"/>
    </source>
</evidence>
<evidence type="ECO:0000256" key="15">
    <source>
        <dbReference type="NCBIfam" id="TIGR01064"/>
    </source>
</evidence>
<evidence type="ECO:0000256" key="8">
    <source>
        <dbReference type="ARBA" id="ARBA00022741"/>
    </source>
</evidence>
<comment type="catalytic activity">
    <reaction evidence="16">
        <text>pyruvate + ATP = phosphoenolpyruvate + ADP + H(+)</text>
        <dbReference type="Rhea" id="RHEA:18157"/>
        <dbReference type="ChEBI" id="CHEBI:15361"/>
        <dbReference type="ChEBI" id="CHEBI:15378"/>
        <dbReference type="ChEBI" id="CHEBI:30616"/>
        <dbReference type="ChEBI" id="CHEBI:58702"/>
        <dbReference type="ChEBI" id="CHEBI:456216"/>
        <dbReference type="EC" id="2.7.1.40"/>
    </reaction>
</comment>
<dbReference type="AlphaFoldDB" id="A0A0N0IQD9"/>
<dbReference type="NCBIfam" id="NF004491">
    <property type="entry name" value="PRK05826.1"/>
    <property type="match status" value="1"/>
</dbReference>
<dbReference type="SUPFAM" id="SSF51621">
    <property type="entry name" value="Phosphoenolpyruvate/pyruvate domain"/>
    <property type="match status" value="1"/>
</dbReference>
<evidence type="ECO:0000259" key="18">
    <source>
        <dbReference type="Pfam" id="PF02887"/>
    </source>
</evidence>
<feature type="domain" description="Pyruvate kinase barrel" evidence="17">
    <location>
        <begin position="5"/>
        <end position="325"/>
    </location>
</feature>
<dbReference type="InterPro" id="IPR001697">
    <property type="entry name" value="Pyr_Knase"/>
</dbReference>
<evidence type="ECO:0000256" key="6">
    <source>
        <dbReference type="ARBA" id="ARBA00022679"/>
    </source>
</evidence>
<keyword evidence="11 16" id="KW-0460">Magnesium</keyword>
<dbReference type="EC" id="2.7.1.40" evidence="5 15"/>
<keyword evidence="8" id="KW-0547">Nucleotide-binding</keyword>
<dbReference type="Pfam" id="PF02887">
    <property type="entry name" value="PK_C"/>
    <property type="match status" value="1"/>
</dbReference>
<dbReference type="GO" id="GO:0005524">
    <property type="term" value="F:ATP binding"/>
    <property type="evidence" value="ECO:0007669"/>
    <property type="project" value="UniProtKB-KW"/>
</dbReference>
<evidence type="ECO:0000259" key="17">
    <source>
        <dbReference type="Pfam" id="PF00224"/>
    </source>
</evidence>
<comment type="similarity">
    <text evidence="4 16">Belongs to the pyruvate kinase family.</text>
</comment>
<keyword evidence="7" id="KW-0479">Metal-binding</keyword>
<evidence type="ECO:0000256" key="14">
    <source>
        <dbReference type="ARBA" id="ARBA00023317"/>
    </source>
</evidence>
<dbReference type="UniPathway" id="UPA00109">
    <property type="reaction ID" value="UER00188"/>
</dbReference>
<dbReference type="GO" id="GO:0030955">
    <property type="term" value="F:potassium ion binding"/>
    <property type="evidence" value="ECO:0007669"/>
    <property type="project" value="UniProtKB-UniRule"/>
</dbReference>
<evidence type="ECO:0000256" key="4">
    <source>
        <dbReference type="ARBA" id="ARBA00008663"/>
    </source>
</evidence>
<dbReference type="Gene3D" id="2.40.33.10">
    <property type="entry name" value="PK beta-barrel domain-like"/>
    <property type="match status" value="1"/>
</dbReference>
<evidence type="ECO:0000256" key="2">
    <source>
        <dbReference type="ARBA" id="ARBA00001958"/>
    </source>
</evidence>
<dbReference type="Proteomes" id="UP000053099">
    <property type="component" value="Unassembled WGS sequence"/>
</dbReference>
<dbReference type="PATRIC" id="fig|37636.3.peg.730"/>
<keyword evidence="6 16" id="KW-0808">Transferase</keyword>
<gene>
    <name evidence="19" type="ORF">AN926_07745</name>
</gene>
<protein>
    <recommendedName>
        <fullName evidence="5 15">Pyruvate kinase</fullName>
        <ecNumber evidence="5 15">2.7.1.40</ecNumber>
    </recommendedName>
</protein>
<dbReference type="FunFam" id="3.40.1380.20:FF:000009">
    <property type="entry name" value="Pyruvate kinase"/>
    <property type="match status" value="1"/>
</dbReference>
<evidence type="ECO:0000256" key="9">
    <source>
        <dbReference type="ARBA" id="ARBA00022777"/>
    </source>
</evidence>
<feature type="domain" description="Pyruvate kinase C-terminal" evidence="18">
    <location>
        <begin position="358"/>
        <end position="470"/>
    </location>
</feature>
<dbReference type="GO" id="GO:0016301">
    <property type="term" value="F:kinase activity"/>
    <property type="evidence" value="ECO:0007669"/>
    <property type="project" value="UniProtKB-KW"/>
</dbReference>
<dbReference type="InterPro" id="IPR015813">
    <property type="entry name" value="Pyrv/PenolPyrv_kinase-like_dom"/>
</dbReference>
<keyword evidence="14 19" id="KW-0670">Pyruvate</keyword>
<comment type="caution">
    <text evidence="19">The sequence shown here is derived from an EMBL/GenBank/DDBJ whole genome shotgun (WGS) entry which is preliminary data.</text>
</comment>
<evidence type="ECO:0000256" key="12">
    <source>
        <dbReference type="ARBA" id="ARBA00022958"/>
    </source>
</evidence>
<evidence type="ECO:0000256" key="1">
    <source>
        <dbReference type="ARBA" id="ARBA00001946"/>
    </source>
</evidence>
<dbReference type="GO" id="GO:0000287">
    <property type="term" value="F:magnesium ion binding"/>
    <property type="evidence" value="ECO:0007669"/>
    <property type="project" value="UniProtKB-UniRule"/>
</dbReference>
<evidence type="ECO:0000256" key="7">
    <source>
        <dbReference type="ARBA" id="ARBA00022723"/>
    </source>
</evidence>
<dbReference type="Gene3D" id="3.20.20.60">
    <property type="entry name" value="Phosphoenolpyruvate-binding domains"/>
    <property type="match status" value="1"/>
</dbReference>
<keyword evidence="10" id="KW-0067">ATP-binding</keyword>
<dbReference type="PRINTS" id="PR01050">
    <property type="entry name" value="PYRUVTKNASE"/>
</dbReference>
<reference evidence="19 20" key="1">
    <citation type="submission" date="2015-09" db="EMBL/GenBank/DDBJ databases">
        <title>Draft genome sequence of Thermus scotoductus strain K1 isolated from a geothermal spring in Nagorno-Karabakh, Armenia.</title>
        <authorList>
            <person name="Saghatelyan A."/>
            <person name="Poghosyan L."/>
            <person name="Panosyan H."/>
            <person name="Birkeland N.-K."/>
        </authorList>
    </citation>
    <scope>NUCLEOTIDE SEQUENCE [LARGE SCALE GENOMIC DNA]</scope>
    <source>
        <strain evidence="19 20">K1</strain>
    </source>
</reference>
<dbReference type="EMBL" id="LJJR01000021">
    <property type="protein sequence ID" value="KPD29697.1"/>
    <property type="molecule type" value="Genomic_DNA"/>
</dbReference>
<dbReference type="PROSITE" id="PS00110">
    <property type="entry name" value="PYRUVATE_KINASE"/>
    <property type="match status" value="1"/>
</dbReference>
<dbReference type="InterPro" id="IPR015795">
    <property type="entry name" value="Pyrv_Knase_C"/>
</dbReference>
<evidence type="ECO:0000256" key="13">
    <source>
        <dbReference type="ARBA" id="ARBA00023152"/>
    </source>
</evidence>
<evidence type="ECO:0000256" key="10">
    <source>
        <dbReference type="ARBA" id="ARBA00022840"/>
    </source>
</evidence>
<comment type="cofactor">
    <cofactor evidence="1">
        <name>Mg(2+)</name>
        <dbReference type="ChEBI" id="CHEBI:18420"/>
    </cofactor>
</comment>
<dbReference type="FunFam" id="2.40.33.10:FF:000001">
    <property type="entry name" value="Pyruvate kinase"/>
    <property type="match status" value="1"/>
</dbReference>
<dbReference type="NCBIfam" id="TIGR01064">
    <property type="entry name" value="pyruv_kin"/>
    <property type="match status" value="1"/>
</dbReference>
<name>A0A0N0IQD9_THESC</name>
<dbReference type="InterPro" id="IPR036918">
    <property type="entry name" value="Pyrv_Knase_C_sf"/>
</dbReference>
<dbReference type="Pfam" id="PF00224">
    <property type="entry name" value="PK"/>
    <property type="match status" value="1"/>
</dbReference>
<dbReference type="InterPro" id="IPR015806">
    <property type="entry name" value="Pyrv_Knase_insert_dom_sf"/>
</dbReference>